<gene>
    <name evidence="7" type="ORF">ALECFALPRED_001513</name>
</gene>
<keyword evidence="4 6" id="KW-0472">Membrane</keyword>
<evidence type="ECO:0000256" key="1">
    <source>
        <dbReference type="ARBA" id="ARBA00004141"/>
    </source>
</evidence>
<feature type="transmembrane region" description="Helical" evidence="6">
    <location>
        <begin position="185"/>
        <end position="204"/>
    </location>
</feature>
<keyword evidence="2 6" id="KW-0812">Transmembrane</keyword>
<evidence type="ECO:0000256" key="2">
    <source>
        <dbReference type="ARBA" id="ARBA00022692"/>
    </source>
</evidence>
<dbReference type="GO" id="GO:0016020">
    <property type="term" value="C:membrane"/>
    <property type="evidence" value="ECO:0007669"/>
    <property type="project" value="UniProtKB-SubCell"/>
</dbReference>
<dbReference type="AlphaFoldDB" id="A0A8H3PLJ9"/>
<organism evidence="7 8">
    <name type="scientific">Alectoria fallacina</name>
    <dbReference type="NCBI Taxonomy" id="1903189"/>
    <lineage>
        <taxon>Eukaryota</taxon>
        <taxon>Fungi</taxon>
        <taxon>Dikarya</taxon>
        <taxon>Ascomycota</taxon>
        <taxon>Pezizomycotina</taxon>
        <taxon>Lecanoromycetes</taxon>
        <taxon>OSLEUM clade</taxon>
        <taxon>Lecanoromycetidae</taxon>
        <taxon>Lecanorales</taxon>
        <taxon>Lecanorineae</taxon>
        <taxon>Parmeliaceae</taxon>
        <taxon>Alectoria</taxon>
    </lineage>
</organism>
<dbReference type="Pfam" id="PF00335">
    <property type="entry name" value="Tetraspanin"/>
    <property type="match status" value="1"/>
</dbReference>
<evidence type="ECO:0000313" key="7">
    <source>
        <dbReference type="EMBL" id="CAF9943850.1"/>
    </source>
</evidence>
<evidence type="ECO:0000313" key="8">
    <source>
        <dbReference type="Proteomes" id="UP000664203"/>
    </source>
</evidence>
<dbReference type="Proteomes" id="UP000664203">
    <property type="component" value="Unassembled WGS sequence"/>
</dbReference>
<sequence length="296" mass="32166">MRSSSQALSVLVPLLLVGLLLTGGIVLYRIRAFSLPISTVTATATIILPVITAVSLRGAQRLSIRANGSNARAKMSFSWSAITVFVLLIIYETAIATLALTHMAPPSELICGLERQWGALFSTKNADAIQRIQEQLQCCGFRSVQDRAWPFPDRSHTARACVETFGRNTSCLGGWRQMEQVTGGLILLIAVVTLLLKLLMLVLYRTRNPFLSSAWTARSSLASVEGDDHALSTGDGDVDTVRGRIEDAYHDEPPPEIEGHVPSSEPGERGGNGSGGRGLVVQPSRLQNEDNEWRED</sequence>
<protein>
    <recommendedName>
        <fullName evidence="9">Tetraspanin Tsp3</fullName>
    </recommendedName>
</protein>
<comment type="subcellular location">
    <subcellularLocation>
        <location evidence="1">Membrane</location>
        <topology evidence="1">Multi-pass membrane protein</topology>
    </subcellularLocation>
</comment>
<feature type="compositionally biased region" description="Basic and acidic residues" evidence="5">
    <location>
        <begin position="248"/>
        <end position="259"/>
    </location>
</feature>
<feature type="compositionally biased region" description="Gly residues" evidence="5">
    <location>
        <begin position="269"/>
        <end position="278"/>
    </location>
</feature>
<keyword evidence="8" id="KW-1185">Reference proteome</keyword>
<evidence type="ECO:0000256" key="4">
    <source>
        <dbReference type="ARBA" id="ARBA00023136"/>
    </source>
</evidence>
<dbReference type="EMBL" id="CAJPDR010001354">
    <property type="protein sequence ID" value="CAF9943850.1"/>
    <property type="molecule type" value="Genomic_DNA"/>
</dbReference>
<evidence type="ECO:0000256" key="3">
    <source>
        <dbReference type="ARBA" id="ARBA00022989"/>
    </source>
</evidence>
<evidence type="ECO:0000256" key="6">
    <source>
        <dbReference type="SAM" id="Phobius"/>
    </source>
</evidence>
<dbReference type="InterPro" id="IPR018499">
    <property type="entry name" value="Tetraspanin/Peripherin"/>
</dbReference>
<feature type="transmembrane region" description="Helical" evidence="6">
    <location>
        <begin position="7"/>
        <end position="27"/>
    </location>
</feature>
<feature type="region of interest" description="Disordered" evidence="5">
    <location>
        <begin position="248"/>
        <end position="296"/>
    </location>
</feature>
<feature type="transmembrane region" description="Helical" evidence="6">
    <location>
        <begin position="77"/>
        <end position="100"/>
    </location>
</feature>
<feature type="transmembrane region" description="Helical" evidence="6">
    <location>
        <begin position="33"/>
        <end position="56"/>
    </location>
</feature>
<proteinExistence type="predicted"/>
<reference evidence="7" key="1">
    <citation type="submission" date="2021-03" db="EMBL/GenBank/DDBJ databases">
        <authorList>
            <person name="Tagirdzhanova G."/>
        </authorList>
    </citation>
    <scope>NUCLEOTIDE SEQUENCE</scope>
</reference>
<keyword evidence="3 6" id="KW-1133">Transmembrane helix</keyword>
<accession>A0A8H3PLJ9</accession>
<evidence type="ECO:0008006" key="9">
    <source>
        <dbReference type="Google" id="ProtNLM"/>
    </source>
</evidence>
<dbReference type="OrthoDB" id="71600at2759"/>
<name>A0A8H3PLJ9_9LECA</name>
<comment type="caution">
    <text evidence="7">The sequence shown here is derived from an EMBL/GenBank/DDBJ whole genome shotgun (WGS) entry which is preliminary data.</text>
</comment>
<evidence type="ECO:0000256" key="5">
    <source>
        <dbReference type="SAM" id="MobiDB-lite"/>
    </source>
</evidence>